<keyword evidence="2" id="KW-0808">Transferase</keyword>
<dbReference type="AlphaFoldDB" id="A0A4R1S662"/>
<proteinExistence type="predicted"/>
<accession>A0A4R1S662</accession>
<dbReference type="PANTHER" id="PTHR43233">
    <property type="entry name" value="FAMILY N-ACETYLTRANSFERASE, PUTATIVE (AFU_ORTHOLOGUE AFUA_6G03350)-RELATED"/>
    <property type="match status" value="1"/>
</dbReference>
<protein>
    <submittedName>
        <fullName evidence="2">Putative GNAT family N-acyltransferase</fullName>
    </submittedName>
</protein>
<dbReference type="PANTHER" id="PTHR43233:SF1">
    <property type="entry name" value="FAMILY N-ACETYLTRANSFERASE, PUTATIVE (AFU_ORTHOLOGUE AFUA_6G03350)-RELATED"/>
    <property type="match status" value="1"/>
</dbReference>
<sequence>MEWTDGTYRISTDKSLLSIDRICEFLAQSYWANQRTREKIELSIQNSICYGVYRDGQQIGFARAVTDLATFFWIGDVYIDEAFRGQGLGKKLIQCIVESAELQGLTGVLATNDAHGLYEQYGFVKDPVRYMRRQARPV</sequence>
<evidence type="ECO:0000259" key="1">
    <source>
        <dbReference type="PROSITE" id="PS51186"/>
    </source>
</evidence>
<evidence type="ECO:0000313" key="3">
    <source>
        <dbReference type="Proteomes" id="UP000295008"/>
    </source>
</evidence>
<keyword evidence="2" id="KW-0012">Acyltransferase</keyword>
<gene>
    <name evidence="2" type="ORF">EDC14_1004218</name>
</gene>
<dbReference type="InterPro" id="IPR016181">
    <property type="entry name" value="Acyl_CoA_acyltransferase"/>
</dbReference>
<dbReference type="InterPro" id="IPR053144">
    <property type="entry name" value="Acetyltransferase_Butenolide"/>
</dbReference>
<reference evidence="2 3" key="1">
    <citation type="submission" date="2019-03" db="EMBL/GenBank/DDBJ databases">
        <title>Genomic Encyclopedia of Type Strains, Phase IV (KMG-IV): sequencing the most valuable type-strain genomes for metagenomic binning, comparative biology and taxonomic classification.</title>
        <authorList>
            <person name="Goeker M."/>
        </authorList>
    </citation>
    <scope>NUCLEOTIDE SEQUENCE [LARGE SCALE GENOMIC DNA]</scope>
    <source>
        <strain evidence="2 3">LX-B</strain>
    </source>
</reference>
<dbReference type="SUPFAM" id="SSF55729">
    <property type="entry name" value="Acyl-CoA N-acyltransferases (Nat)"/>
    <property type="match status" value="1"/>
</dbReference>
<comment type="caution">
    <text evidence="2">The sequence shown here is derived from an EMBL/GenBank/DDBJ whole genome shotgun (WGS) entry which is preliminary data.</text>
</comment>
<dbReference type="Pfam" id="PF13508">
    <property type="entry name" value="Acetyltransf_7"/>
    <property type="match status" value="1"/>
</dbReference>
<dbReference type="RefSeq" id="WP_132013266.1">
    <property type="nucleotide sequence ID" value="NZ_SLUN01000004.1"/>
</dbReference>
<dbReference type="PROSITE" id="PS51186">
    <property type="entry name" value="GNAT"/>
    <property type="match status" value="1"/>
</dbReference>
<dbReference type="Proteomes" id="UP000295008">
    <property type="component" value="Unassembled WGS sequence"/>
</dbReference>
<dbReference type="GO" id="GO:0016747">
    <property type="term" value="F:acyltransferase activity, transferring groups other than amino-acyl groups"/>
    <property type="evidence" value="ECO:0007669"/>
    <property type="project" value="InterPro"/>
</dbReference>
<keyword evidence="3" id="KW-1185">Reference proteome</keyword>
<evidence type="ECO:0000313" key="2">
    <source>
        <dbReference type="EMBL" id="TCL74280.1"/>
    </source>
</evidence>
<dbReference type="InterPro" id="IPR000182">
    <property type="entry name" value="GNAT_dom"/>
</dbReference>
<dbReference type="Gene3D" id="3.40.630.30">
    <property type="match status" value="1"/>
</dbReference>
<dbReference type="CDD" id="cd04301">
    <property type="entry name" value="NAT_SF"/>
    <property type="match status" value="1"/>
</dbReference>
<organism evidence="2 3">
    <name type="scientific">Hydrogenispora ethanolica</name>
    <dbReference type="NCBI Taxonomy" id="1082276"/>
    <lineage>
        <taxon>Bacteria</taxon>
        <taxon>Bacillati</taxon>
        <taxon>Bacillota</taxon>
        <taxon>Hydrogenispora</taxon>
    </lineage>
</organism>
<name>A0A4R1S662_HYDET</name>
<dbReference type="OrthoDB" id="9775804at2"/>
<dbReference type="EMBL" id="SLUN01000004">
    <property type="protein sequence ID" value="TCL74280.1"/>
    <property type="molecule type" value="Genomic_DNA"/>
</dbReference>
<feature type="domain" description="N-acetyltransferase" evidence="1">
    <location>
        <begin position="8"/>
        <end position="138"/>
    </location>
</feature>